<dbReference type="InterPro" id="IPR029063">
    <property type="entry name" value="SAM-dependent_MTases_sf"/>
</dbReference>
<name>A0A168IWB0_CORDF</name>
<dbReference type="PANTHER" id="PTHR43591:SF24">
    <property type="entry name" value="2-METHOXY-6-POLYPRENYL-1,4-BENZOQUINOL METHYLASE, MITOCHONDRIAL"/>
    <property type="match status" value="1"/>
</dbReference>
<evidence type="ECO:0000256" key="1">
    <source>
        <dbReference type="ARBA" id="ARBA00038158"/>
    </source>
</evidence>
<comment type="caution">
    <text evidence="2">The sequence shown here is derived from an EMBL/GenBank/DDBJ whole genome shotgun (WGS) entry which is preliminary data.</text>
</comment>
<keyword evidence="3" id="KW-1185">Reference proteome</keyword>
<dbReference type="PANTHER" id="PTHR43591">
    <property type="entry name" value="METHYLTRANSFERASE"/>
    <property type="match status" value="1"/>
</dbReference>
<protein>
    <recommendedName>
        <fullName evidence="4">Methyltransferase domain-containing protein</fullName>
    </recommendedName>
</protein>
<sequence>MTDRHTIEERRTESPRAAEPITTQNQAAHPTIEVQAPIAAATDSISDVDSALGEDIDSSVASLSSSILDYHEENGRSYHALSRGKYVLPNDEMENDRLDLQHELYVRTLRGNLALCPKNQGAKRVLDIGTGTGLWAIDYADANPDAEVIGVDLSPIQPTFVPPNVSFEVDDLEKEWTWSKTFDFIFARMMLGCFEDLPRIIQVAFDNLEPGGYLELQDMSLPAQSDDKTLHPESYLSEWCRRCFEAGLNLKRPIFPVTEYKNYLAAAGFEDIVEVQKKWPTNNWPRDREFKDLGILAYANIAGGLEGLSLAHFTRGLQWTPDQTLLFCMQTRDDLRNTSIHAYWPM</sequence>
<evidence type="ECO:0000313" key="3">
    <source>
        <dbReference type="Proteomes" id="UP000076881"/>
    </source>
</evidence>
<accession>A0A168IWB0</accession>
<dbReference type="Pfam" id="PF13489">
    <property type="entry name" value="Methyltransf_23"/>
    <property type="match status" value="1"/>
</dbReference>
<dbReference type="Gene3D" id="3.40.50.150">
    <property type="entry name" value="Vaccinia Virus protein VP39"/>
    <property type="match status" value="1"/>
</dbReference>
<dbReference type="STRING" id="1081108.A0A168IWB0"/>
<reference evidence="2 3" key="1">
    <citation type="journal article" date="2016" name="Genome Biol. Evol.">
        <title>Divergent and convergent evolution of fungal pathogenicity.</title>
        <authorList>
            <person name="Shang Y."/>
            <person name="Xiao G."/>
            <person name="Zheng P."/>
            <person name="Cen K."/>
            <person name="Zhan S."/>
            <person name="Wang C."/>
        </authorList>
    </citation>
    <scope>NUCLEOTIDE SEQUENCE [LARGE SCALE GENOMIC DNA]</scope>
    <source>
        <strain evidence="2 3">RCEF 1005</strain>
    </source>
</reference>
<dbReference type="EMBL" id="AZHF01000002">
    <property type="protein sequence ID" value="OAA79735.1"/>
    <property type="molecule type" value="Genomic_DNA"/>
</dbReference>
<proteinExistence type="inferred from homology"/>
<dbReference type="CDD" id="cd02440">
    <property type="entry name" value="AdoMet_MTases"/>
    <property type="match status" value="1"/>
</dbReference>
<dbReference type="SUPFAM" id="SSF53335">
    <property type="entry name" value="S-adenosyl-L-methionine-dependent methyltransferases"/>
    <property type="match status" value="1"/>
</dbReference>
<evidence type="ECO:0000313" key="2">
    <source>
        <dbReference type="EMBL" id="OAA79735.1"/>
    </source>
</evidence>
<gene>
    <name evidence="2" type="ORF">LEL_03221</name>
</gene>
<dbReference type="GO" id="GO:0008168">
    <property type="term" value="F:methyltransferase activity"/>
    <property type="evidence" value="ECO:0007669"/>
    <property type="project" value="TreeGrafter"/>
</dbReference>
<comment type="similarity">
    <text evidence="1">Belongs to the methyltransferase superfamily. LaeA methyltransferase family.</text>
</comment>
<organism evidence="2 3">
    <name type="scientific">Akanthomyces lecanii RCEF 1005</name>
    <dbReference type="NCBI Taxonomy" id="1081108"/>
    <lineage>
        <taxon>Eukaryota</taxon>
        <taxon>Fungi</taxon>
        <taxon>Dikarya</taxon>
        <taxon>Ascomycota</taxon>
        <taxon>Pezizomycotina</taxon>
        <taxon>Sordariomycetes</taxon>
        <taxon>Hypocreomycetidae</taxon>
        <taxon>Hypocreales</taxon>
        <taxon>Cordycipitaceae</taxon>
        <taxon>Akanthomyces</taxon>
        <taxon>Cordyceps confragosa</taxon>
    </lineage>
</organism>
<evidence type="ECO:0008006" key="4">
    <source>
        <dbReference type="Google" id="ProtNLM"/>
    </source>
</evidence>
<dbReference type="OrthoDB" id="2013972at2759"/>
<dbReference type="Proteomes" id="UP000076881">
    <property type="component" value="Unassembled WGS sequence"/>
</dbReference>
<dbReference type="AlphaFoldDB" id="A0A168IWB0"/>